<dbReference type="RefSeq" id="WP_073287736.1">
    <property type="nucleotide sequence ID" value="NZ_FRAS01000021.1"/>
</dbReference>
<dbReference type="InterPro" id="IPR050248">
    <property type="entry name" value="Polysacc_deacetylase_ArnD"/>
</dbReference>
<dbReference type="Proteomes" id="UP000183947">
    <property type="component" value="Unassembled WGS sequence"/>
</dbReference>
<dbReference type="Gene3D" id="3.20.20.370">
    <property type="entry name" value="Glycoside hydrolase/deacetylase"/>
    <property type="match status" value="1"/>
</dbReference>
<accession>A0A1M7DIM5</accession>
<evidence type="ECO:0000256" key="2">
    <source>
        <dbReference type="ARBA" id="ARBA00022801"/>
    </source>
</evidence>
<reference evidence="5" key="1">
    <citation type="submission" date="2016-11" db="EMBL/GenBank/DDBJ databases">
        <authorList>
            <person name="Varghese N."/>
            <person name="Submissions S."/>
        </authorList>
    </citation>
    <scope>NUCLEOTIDE SEQUENCE [LARGE SCALE GENOMIC DNA]</scope>
    <source>
        <strain evidence="5">DSM 18569</strain>
    </source>
</reference>
<name>A0A1M7DIM5_9BACT</name>
<evidence type="ECO:0000259" key="3">
    <source>
        <dbReference type="PROSITE" id="PS51677"/>
    </source>
</evidence>
<evidence type="ECO:0000313" key="5">
    <source>
        <dbReference type="Proteomes" id="UP000183947"/>
    </source>
</evidence>
<evidence type="ECO:0000256" key="1">
    <source>
        <dbReference type="ARBA" id="ARBA00022723"/>
    </source>
</evidence>
<feature type="domain" description="NodB homology" evidence="3">
    <location>
        <begin position="28"/>
        <end position="210"/>
    </location>
</feature>
<proteinExistence type="predicted"/>
<dbReference type="Pfam" id="PF01522">
    <property type="entry name" value="Polysacc_deac_1"/>
    <property type="match status" value="1"/>
</dbReference>
<keyword evidence="1" id="KW-0479">Metal-binding</keyword>
<dbReference type="GO" id="GO:0046872">
    <property type="term" value="F:metal ion binding"/>
    <property type="evidence" value="ECO:0007669"/>
    <property type="project" value="UniProtKB-KW"/>
</dbReference>
<keyword evidence="2" id="KW-0378">Hydrolase</keyword>
<protein>
    <submittedName>
        <fullName evidence="4">Peptidoglycan/xylan/chitin deacetylase, PgdA/CDA1 family</fullName>
    </submittedName>
</protein>
<dbReference type="PANTHER" id="PTHR10587:SF133">
    <property type="entry name" value="CHITIN DEACETYLASE 1-RELATED"/>
    <property type="match status" value="1"/>
</dbReference>
<dbReference type="STRING" id="1121959.SAMN02746009_03393"/>
<dbReference type="InterPro" id="IPR002509">
    <property type="entry name" value="NODB_dom"/>
</dbReference>
<keyword evidence="5" id="KW-1185">Reference proteome</keyword>
<dbReference type="PANTHER" id="PTHR10587">
    <property type="entry name" value="GLYCOSYL TRANSFERASE-RELATED"/>
    <property type="match status" value="1"/>
</dbReference>
<evidence type="ECO:0000313" key="4">
    <source>
        <dbReference type="EMBL" id="SHL79315.1"/>
    </source>
</evidence>
<dbReference type="EMBL" id="FRAS01000021">
    <property type="protein sequence ID" value="SHL79315.1"/>
    <property type="molecule type" value="Genomic_DNA"/>
</dbReference>
<dbReference type="AlphaFoldDB" id="A0A1M7DIM5"/>
<sequence length="212" mass="24123">MRLHRLPEIMQRWLPHTEWRGPVAAGEKPLYLTFDDGPIPDETPFVLEQLARYDAHATFFCVGSNLEKHPDIARQVLAAGHRLGNHTFHHVNGWRTPLPQYLAEAQHCQQALDALLPQPEARPLLRPPYGRLTRAQAAALHPGHRLIMWDVLTYDYDATYPADTCLRAALAHTRPGSIVVFHDSQKARRNMRAVLPRYLEACAAQGYSFELL</sequence>
<dbReference type="OrthoDB" id="9812065at2"/>
<dbReference type="SUPFAM" id="SSF88713">
    <property type="entry name" value="Glycoside hydrolase/deacetylase"/>
    <property type="match status" value="1"/>
</dbReference>
<gene>
    <name evidence="4" type="ORF">SAMN02746009_03393</name>
</gene>
<dbReference type="CDD" id="cd10917">
    <property type="entry name" value="CE4_NodB_like_6s_7s"/>
    <property type="match status" value="1"/>
</dbReference>
<dbReference type="GO" id="GO:0005975">
    <property type="term" value="P:carbohydrate metabolic process"/>
    <property type="evidence" value="ECO:0007669"/>
    <property type="project" value="InterPro"/>
</dbReference>
<dbReference type="GO" id="GO:0016020">
    <property type="term" value="C:membrane"/>
    <property type="evidence" value="ECO:0007669"/>
    <property type="project" value="TreeGrafter"/>
</dbReference>
<dbReference type="GO" id="GO:0016810">
    <property type="term" value="F:hydrolase activity, acting on carbon-nitrogen (but not peptide) bonds"/>
    <property type="evidence" value="ECO:0007669"/>
    <property type="project" value="InterPro"/>
</dbReference>
<organism evidence="4 5">
    <name type="scientific">Hymenobacter psychrotolerans DSM 18569</name>
    <dbReference type="NCBI Taxonomy" id="1121959"/>
    <lineage>
        <taxon>Bacteria</taxon>
        <taxon>Pseudomonadati</taxon>
        <taxon>Bacteroidota</taxon>
        <taxon>Cytophagia</taxon>
        <taxon>Cytophagales</taxon>
        <taxon>Hymenobacteraceae</taxon>
        <taxon>Hymenobacter</taxon>
    </lineage>
</organism>
<dbReference type="PROSITE" id="PS51677">
    <property type="entry name" value="NODB"/>
    <property type="match status" value="1"/>
</dbReference>
<dbReference type="InterPro" id="IPR011330">
    <property type="entry name" value="Glyco_hydro/deAcase_b/a-brl"/>
</dbReference>